<evidence type="ECO:0000256" key="1">
    <source>
        <dbReference type="ARBA" id="ARBA00004613"/>
    </source>
</evidence>
<evidence type="ECO:0000256" key="5">
    <source>
        <dbReference type="ARBA" id="ARBA00022729"/>
    </source>
</evidence>
<keyword evidence="7" id="KW-1015">Disulfide bond</keyword>
<dbReference type="Proteomes" id="UP001519460">
    <property type="component" value="Unassembled WGS sequence"/>
</dbReference>
<proteinExistence type="predicted"/>
<evidence type="ECO:0000256" key="4">
    <source>
        <dbReference type="ARBA" id="ARBA00022525"/>
    </source>
</evidence>
<accession>A0ABD0LM19</accession>
<comment type="subcellular location">
    <subcellularLocation>
        <location evidence="1">Secreted</location>
    </subcellularLocation>
</comment>
<keyword evidence="6" id="KW-0446">Lipid-binding</keyword>
<dbReference type="InterPro" id="IPR012674">
    <property type="entry name" value="Calycin"/>
</dbReference>
<dbReference type="EMBL" id="JACVVK020000039">
    <property type="protein sequence ID" value="KAK7500043.1"/>
    <property type="molecule type" value="Genomic_DNA"/>
</dbReference>
<dbReference type="Gene3D" id="2.40.128.20">
    <property type="match status" value="3"/>
</dbReference>
<evidence type="ECO:0000256" key="8">
    <source>
        <dbReference type="ARBA" id="ARBA00023180"/>
    </source>
</evidence>
<dbReference type="GO" id="GO:0006950">
    <property type="term" value="P:response to stress"/>
    <property type="evidence" value="ECO:0007669"/>
    <property type="project" value="UniProtKB-ARBA"/>
</dbReference>
<keyword evidence="3" id="KW-0813">Transport</keyword>
<dbReference type="GO" id="GO:0008289">
    <property type="term" value="F:lipid binding"/>
    <property type="evidence" value="ECO:0007669"/>
    <property type="project" value="UniProtKB-KW"/>
</dbReference>
<evidence type="ECO:0000256" key="6">
    <source>
        <dbReference type="ARBA" id="ARBA00023121"/>
    </source>
</evidence>
<evidence type="ECO:0000256" key="9">
    <source>
        <dbReference type="ARBA" id="ARBA00023283"/>
    </source>
</evidence>
<dbReference type="InterPro" id="IPR002969">
    <property type="entry name" value="ApolipopD"/>
</dbReference>
<gene>
    <name evidence="12" type="ORF">BaRGS_00008590</name>
</gene>
<keyword evidence="5 10" id="KW-0732">Signal</keyword>
<evidence type="ECO:0000256" key="10">
    <source>
        <dbReference type="SAM" id="SignalP"/>
    </source>
</evidence>
<feature type="domain" description="Lipocalin/cytosolic fatty-acid binding" evidence="11">
    <location>
        <begin position="36"/>
        <end position="192"/>
    </location>
</feature>
<evidence type="ECO:0000256" key="3">
    <source>
        <dbReference type="ARBA" id="ARBA00022448"/>
    </source>
</evidence>
<keyword evidence="9" id="KW-0873">Pyrrolidone carboxylic acid</keyword>
<evidence type="ECO:0000256" key="7">
    <source>
        <dbReference type="ARBA" id="ARBA00023157"/>
    </source>
</evidence>
<keyword evidence="8" id="KW-0325">Glycoprotein</keyword>
<keyword evidence="4" id="KW-0964">Secreted</keyword>
<comment type="caution">
    <text evidence="12">The sequence shown here is derived from an EMBL/GenBank/DDBJ whole genome shotgun (WGS) entry which is preliminary data.</text>
</comment>
<evidence type="ECO:0000256" key="2">
    <source>
        <dbReference type="ARBA" id="ARBA00019890"/>
    </source>
</evidence>
<evidence type="ECO:0000313" key="13">
    <source>
        <dbReference type="Proteomes" id="UP001519460"/>
    </source>
</evidence>
<dbReference type="PANTHER" id="PTHR10612:SF34">
    <property type="entry name" value="APOLIPOPROTEIN D"/>
    <property type="match status" value="1"/>
</dbReference>
<dbReference type="AlphaFoldDB" id="A0ABD0LM19"/>
<feature type="non-terminal residue" evidence="12">
    <location>
        <position position="305"/>
    </location>
</feature>
<dbReference type="PANTHER" id="PTHR10612">
    <property type="entry name" value="APOLIPOPROTEIN D"/>
    <property type="match status" value="1"/>
</dbReference>
<organism evidence="12 13">
    <name type="scientific">Batillaria attramentaria</name>
    <dbReference type="NCBI Taxonomy" id="370345"/>
    <lineage>
        <taxon>Eukaryota</taxon>
        <taxon>Metazoa</taxon>
        <taxon>Spiralia</taxon>
        <taxon>Lophotrochozoa</taxon>
        <taxon>Mollusca</taxon>
        <taxon>Gastropoda</taxon>
        <taxon>Caenogastropoda</taxon>
        <taxon>Sorbeoconcha</taxon>
        <taxon>Cerithioidea</taxon>
        <taxon>Batillariidae</taxon>
        <taxon>Batillaria</taxon>
    </lineage>
</organism>
<keyword evidence="13" id="KW-1185">Reference proteome</keyword>
<evidence type="ECO:0000313" key="12">
    <source>
        <dbReference type="EMBL" id="KAK7500043.1"/>
    </source>
</evidence>
<reference evidence="12 13" key="1">
    <citation type="journal article" date="2023" name="Sci. Data">
        <title>Genome assembly of the Korean intertidal mud-creeper Batillaria attramentaria.</title>
        <authorList>
            <person name="Patra A.K."/>
            <person name="Ho P.T."/>
            <person name="Jun S."/>
            <person name="Lee S.J."/>
            <person name="Kim Y."/>
            <person name="Won Y.J."/>
        </authorList>
    </citation>
    <scope>NUCLEOTIDE SEQUENCE [LARGE SCALE GENOMIC DNA]</scope>
    <source>
        <strain evidence="12">Wonlab-2016</strain>
    </source>
</reference>
<dbReference type="FunFam" id="2.40.128.20:FF:000003">
    <property type="entry name" value="Apolipoprotein D"/>
    <property type="match status" value="1"/>
</dbReference>
<dbReference type="CDD" id="cd19437">
    <property type="entry name" value="lipocalin_apoD-like"/>
    <property type="match status" value="1"/>
</dbReference>
<feature type="signal peptide" evidence="10">
    <location>
        <begin position="1"/>
        <end position="19"/>
    </location>
</feature>
<sequence length="305" mass="34070">MAMWLKLWLAAAWCGLAAGLVIRWGTCPKPPVKQNFDVTRYMGKWWEYQRFPAPFEFAVVCGSANYTLLQSDLVKVVNAGIQDIKIFGWTVRRAPTVAEGEAKIVDPAMPSELLVSFGDMPQIGPSTEPNYLVVDTDYDNFAVVYSCSSFGPLNFQLAWILTRAQGVKPSQYDAIYTTLRNAGVDTGAFITVDHSNCKLTRGVSVPVGFGPCPTPPVVDNFQLDQYAGTWYEYERFPAPFEFLVKCGQAHYYIANATTVLVNNTGIRERRSHVVQTEDVEEGNYWVLATDYNSFSLVYSCAMLPL</sequence>
<dbReference type="PRINTS" id="PR01219">
    <property type="entry name" value="APOLIPOPROTD"/>
</dbReference>
<protein>
    <recommendedName>
        <fullName evidence="2">Apolipoprotein D</fullName>
    </recommendedName>
</protein>
<name>A0ABD0LM19_9CAEN</name>
<dbReference type="InterPro" id="IPR000566">
    <property type="entry name" value="Lipocln_cytosolic_FA-bd_dom"/>
</dbReference>
<evidence type="ECO:0000259" key="11">
    <source>
        <dbReference type="Pfam" id="PF08212"/>
    </source>
</evidence>
<dbReference type="Pfam" id="PF08212">
    <property type="entry name" value="Lipocalin_2"/>
    <property type="match status" value="1"/>
</dbReference>
<dbReference type="GO" id="GO:0005576">
    <property type="term" value="C:extracellular region"/>
    <property type="evidence" value="ECO:0007669"/>
    <property type="project" value="UniProtKB-SubCell"/>
</dbReference>
<dbReference type="SUPFAM" id="SSF50814">
    <property type="entry name" value="Lipocalins"/>
    <property type="match status" value="2"/>
</dbReference>
<feature type="chain" id="PRO_5044811066" description="Apolipoprotein D" evidence="10">
    <location>
        <begin position="20"/>
        <end position="305"/>
    </location>
</feature>